<evidence type="ECO:0000313" key="2">
    <source>
        <dbReference type="Proteomes" id="UP000063699"/>
    </source>
</evidence>
<evidence type="ECO:0008006" key="3">
    <source>
        <dbReference type="Google" id="ProtNLM"/>
    </source>
</evidence>
<dbReference type="EMBL" id="CP012752">
    <property type="protein sequence ID" value="ALG10982.1"/>
    <property type="molecule type" value="Genomic_DNA"/>
</dbReference>
<name>A0A0N9I5P7_9PSEU</name>
<keyword evidence="2" id="KW-1185">Reference proteome</keyword>
<dbReference type="RefSeq" id="WP_054292884.1">
    <property type="nucleotide sequence ID" value="NZ_CP012752.1"/>
</dbReference>
<sequence length="190" mass="20333">MNTSAWDEITAAIASAPYPVTVVPADPRRAEDCLGRLGITTNSWLGAVVRHSGGLLVDHGWLRVLGSGTHLMPEAGRAAGGVAVGHDVLGGRFVWIPTGNGPTVHYYAPDTLEWEDLEVGYADWLDNMLAGSLTAFYADLRWPGWADEVAAIQPDKGIHTWPPPSTVEGKDLAKVSRTVVPMTELIGVPE</sequence>
<dbReference type="AlphaFoldDB" id="A0A0N9I5P7"/>
<accession>A0A0N9I5P7</accession>
<gene>
    <name evidence="1" type="ORF">AOZ06_32500</name>
</gene>
<dbReference type="InterPro" id="IPR021239">
    <property type="entry name" value="DUF2625"/>
</dbReference>
<proteinExistence type="predicted"/>
<dbReference type="KEGG" id="kphy:AOZ06_32500"/>
<evidence type="ECO:0000313" key="1">
    <source>
        <dbReference type="EMBL" id="ALG10982.1"/>
    </source>
</evidence>
<reference evidence="1 2" key="1">
    <citation type="submission" date="2015-07" db="EMBL/GenBank/DDBJ databases">
        <title>Genome sequencing of Kibdelosporangium phytohabitans.</title>
        <authorList>
            <person name="Qin S."/>
            <person name="Xing K."/>
        </authorList>
    </citation>
    <scope>NUCLEOTIDE SEQUENCE [LARGE SCALE GENOMIC DNA]</scope>
    <source>
        <strain evidence="1 2">KLBMP1111</strain>
    </source>
</reference>
<protein>
    <recommendedName>
        <fullName evidence="3">DUF2625 domain-containing protein</fullName>
    </recommendedName>
</protein>
<dbReference type="STRING" id="860235.AOZ06_32500"/>
<dbReference type="Pfam" id="PF10946">
    <property type="entry name" value="DUF2625"/>
    <property type="match status" value="1"/>
</dbReference>
<organism evidence="1 2">
    <name type="scientific">Kibdelosporangium phytohabitans</name>
    <dbReference type="NCBI Taxonomy" id="860235"/>
    <lineage>
        <taxon>Bacteria</taxon>
        <taxon>Bacillati</taxon>
        <taxon>Actinomycetota</taxon>
        <taxon>Actinomycetes</taxon>
        <taxon>Pseudonocardiales</taxon>
        <taxon>Pseudonocardiaceae</taxon>
        <taxon>Kibdelosporangium</taxon>
    </lineage>
</organism>
<dbReference type="Proteomes" id="UP000063699">
    <property type="component" value="Chromosome"/>
</dbReference>